<dbReference type="InterPro" id="IPR051240">
    <property type="entry name" value="Mito_RNA-Proc/Resp"/>
</dbReference>
<reference evidence="5" key="1">
    <citation type="submission" date="2021-06" db="EMBL/GenBank/DDBJ databases">
        <authorList>
            <person name="Kallberg Y."/>
            <person name="Tangrot J."/>
            <person name="Rosling A."/>
        </authorList>
    </citation>
    <scope>NUCLEOTIDE SEQUENCE</scope>
    <source>
        <strain evidence="5">FL130A</strain>
    </source>
</reference>
<accession>A0A9N8Z0A2</accession>
<dbReference type="AlphaFoldDB" id="A0A9N8Z0A2"/>
<keyword evidence="1" id="KW-0677">Repeat</keyword>
<dbReference type="InterPro" id="IPR011990">
    <property type="entry name" value="TPR-like_helical_dom_sf"/>
</dbReference>
<feature type="domain" description="PROP1-like PPR" evidence="4">
    <location>
        <begin position="177"/>
        <end position="337"/>
    </location>
</feature>
<dbReference type="GO" id="GO:0003729">
    <property type="term" value="F:mRNA binding"/>
    <property type="evidence" value="ECO:0007669"/>
    <property type="project" value="TreeGrafter"/>
</dbReference>
<evidence type="ECO:0000256" key="2">
    <source>
        <dbReference type="PROSITE-ProRule" id="PRU00708"/>
    </source>
</evidence>
<gene>
    <name evidence="5" type="ORF">ALEPTO_LOCUS1602</name>
</gene>
<feature type="repeat" description="PPR" evidence="2">
    <location>
        <begin position="277"/>
        <end position="311"/>
    </location>
</feature>
<comment type="caution">
    <text evidence="5">The sequence shown here is derived from an EMBL/GenBank/DDBJ whole genome shotgun (WGS) entry which is preliminary data.</text>
</comment>
<dbReference type="PANTHER" id="PTHR47933:SF11">
    <property type="entry name" value="PENTATRICOPEPTIDE REPEAT-CONTAINING PROTEIN 2"/>
    <property type="match status" value="1"/>
</dbReference>
<dbReference type="InterPro" id="IPR033443">
    <property type="entry name" value="PROP1-like_PPR_dom"/>
</dbReference>
<evidence type="ECO:0000256" key="3">
    <source>
        <dbReference type="SAM" id="Coils"/>
    </source>
</evidence>
<feature type="repeat" description="PPR" evidence="2">
    <location>
        <begin position="413"/>
        <end position="447"/>
    </location>
</feature>
<organism evidence="5 6">
    <name type="scientific">Ambispora leptoticha</name>
    <dbReference type="NCBI Taxonomy" id="144679"/>
    <lineage>
        <taxon>Eukaryota</taxon>
        <taxon>Fungi</taxon>
        <taxon>Fungi incertae sedis</taxon>
        <taxon>Mucoromycota</taxon>
        <taxon>Glomeromycotina</taxon>
        <taxon>Glomeromycetes</taxon>
        <taxon>Archaeosporales</taxon>
        <taxon>Ambisporaceae</taxon>
        <taxon>Ambispora</taxon>
    </lineage>
</organism>
<name>A0A9N8Z0A2_9GLOM</name>
<dbReference type="Proteomes" id="UP000789508">
    <property type="component" value="Unassembled WGS sequence"/>
</dbReference>
<sequence>MALEDECQIITDSDPINANSVIRDDEHLNMNKDSPFIPSIYDDCEDINLTNKNDDVILLPAASNESKLQEQEQEREQYNLLKSKNSDNNADNSKFYWVPLKKSLRISTNNQLNLKIFEICGLLRNFYHGLKVRHLERSLTAYNYLRKTPGLSLLTRSDYRDLINVIVRETPKRERNPNTLLDIIDDLKSQGFPIYIDEYNSLLHFIRSSFANTTGVITRQQIDDAISIFNEMKFQGNIQPSIITFSILIEMAIQGNQIQLAGQLVDEMQTVYRIQPGLFIFTTIFNGYAKVNDFQGLLKIFNAMLKSGCKPDITVLNILIKTYVKAENMEAAMELYKAIANRVKDAISDKEWIRSLPNDIIIKDDYTDSSREVNKNESRDQKSNFFSSKLHNAILVYLNSQTRKQIIQNVTPTISTFHVLINALIDCEEWIRAIEILNEMKEMQVNPTITIYHLFLERIYYELKVQNRTPNQFPIQRWYHKKGIPMLDTLPHTPTDFGPIFDQIYTHLSQNELVRPTIKTHELIALINLLLGGQKREQNALKLIQWMIEKKYKVDARLMQWVRVREEALQENK</sequence>
<proteinExistence type="predicted"/>
<feature type="coiled-coil region" evidence="3">
    <location>
        <begin position="61"/>
        <end position="88"/>
    </location>
</feature>
<dbReference type="NCBIfam" id="TIGR00756">
    <property type="entry name" value="PPR"/>
    <property type="match status" value="1"/>
</dbReference>
<evidence type="ECO:0000256" key="1">
    <source>
        <dbReference type="ARBA" id="ARBA00022737"/>
    </source>
</evidence>
<evidence type="ECO:0000259" key="4">
    <source>
        <dbReference type="Pfam" id="PF17177"/>
    </source>
</evidence>
<keyword evidence="6" id="KW-1185">Reference proteome</keyword>
<dbReference type="PANTHER" id="PTHR47933">
    <property type="entry name" value="PENTATRICOPEPTIDE REPEAT-CONTAINING PROTEIN 1, MITOCHONDRIAL"/>
    <property type="match status" value="1"/>
</dbReference>
<evidence type="ECO:0000313" key="6">
    <source>
        <dbReference type="Proteomes" id="UP000789508"/>
    </source>
</evidence>
<dbReference type="PROSITE" id="PS51375">
    <property type="entry name" value="PPR"/>
    <property type="match status" value="2"/>
</dbReference>
<protein>
    <submittedName>
        <fullName evidence="5">12561_t:CDS:1</fullName>
    </submittedName>
</protein>
<dbReference type="OrthoDB" id="1908178at2759"/>
<keyword evidence="3" id="KW-0175">Coiled coil</keyword>
<evidence type="ECO:0000313" key="5">
    <source>
        <dbReference type="EMBL" id="CAG8462271.1"/>
    </source>
</evidence>
<dbReference type="Pfam" id="PF13812">
    <property type="entry name" value="PPR_3"/>
    <property type="match status" value="1"/>
</dbReference>
<dbReference type="Pfam" id="PF17177">
    <property type="entry name" value="PPR_long"/>
    <property type="match status" value="1"/>
</dbReference>
<dbReference type="EMBL" id="CAJVPS010000185">
    <property type="protein sequence ID" value="CAG8462271.1"/>
    <property type="molecule type" value="Genomic_DNA"/>
</dbReference>
<dbReference type="InterPro" id="IPR002885">
    <property type="entry name" value="PPR_rpt"/>
</dbReference>
<dbReference type="Gene3D" id="1.25.40.10">
    <property type="entry name" value="Tetratricopeptide repeat domain"/>
    <property type="match status" value="2"/>
</dbReference>